<name>A0A8J7R2S0_9HYPH</name>
<dbReference type="SUPFAM" id="SSF55729">
    <property type="entry name" value="Acyl-CoA N-acyltransferases (Nat)"/>
    <property type="match status" value="1"/>
</dbReference>
<dbReference type="Gene3D" id="3.40.630.30">
    <property type="match status" value="1"/>
</dbReference>
<dbReference type="InterPro" id="IPR016181">
    <property type="entry name" value="Acyl_CoA_acyltransferase"/>
</dbReference>
<keyword evidence="3" id="KW-1185">Reference proteome</keyword>
<dbReference type="RefSeq" id="WP_209335394.1">
    <property type="nucleotide sequence ID" value="NZ_JAGIYY010000003.1"/>
</dbReference>
<dbReference type="PROSITE" id="PS51186">
    <property type="entry name" value="GNAT"/>
    <property type="match status" value="1"/>
</dbReference>
<evidence type="ECO:0000313" key="3">
    <source>
        <dbReference type="Proteomes" id="UP000666240"/>
    </source>
</evidence>
<dbReference type="GO" id="GO:0016747">
    <property type="term" value="F:acyltransferase activity, transferring groups other than amino-acyl groups"/>
    <property type="evidence" value="ECO:0007669"/>
    <property type="project" value="InterPro"/>
</dbReference>
<dbReference type="CDD" id="cd04301">
    <property type="entry name" value="NAT_SF"/>
    <property type="match status" value="1"/>
</dbReference>
<organism evidence="2 3">
    <name type="scientific">Tianweitania sediminis</name>
    <dbReference type="NCBI Taxonomy" id="1502156"/>
    <lineage>
        <taxon>Bacteria</taxon>
        <taxon>Pseudomonadati</taxon>
        <taxon>Pseudomonadota</taxon>
        <taxon>Alphaproteobacteria</taxon>
        <taxon>Hyphomicrobiales</taxon>
        <taxon>Phyllobacteriaceae</taxon>
        <taxon>Tianweitania</taxon>
    </lineage>
</organism>
<dbReference type="InterPro" id="IPR000182">
    <property type="entry name" value="GNAT_dom"/>
</dbReference>
<accession>A0A8J7R2S0</accession>
<evidence type="ECO:0000259" key="1">
    <source>
        <dbReference type="PROSITE" id="PS51186"/>
    </source>
</evidence>
<evidence type="ECO:0000313" key="2">
    <source>
        <dbReference type="EMBL" id="MBP0439381.1"/>
    </source>
</evidence>
<dbReference type="Pfam" id="PF00583">
    <property type="entry name" value="Acetyltransf_1"/>
    <property type="match status" value="1"/>
</dbReference>
<proteinExistence type="predicted"/>
<dbReference type="Proteomes" id="UP000666240">
    <property type="component" value="Unassembled WGS sequence"/>
</dbReference>
<comment type="caution">
    <text evidence="2">The sequence shown here is derived from an EMBL/GenBank/DDBJ whole genome shotgun (WGS) entry which is preliminary data.</text>
</comment>
<feature type="domain" description="N-acetyltransferase" evidence="1">
    <location>
        <begin position="7"/>
        <end position="142"/>
    </location>
</feature>
<dbReference type="AlphaFoldDB" id="A0A8J7R2S0"/>
<sequence length="194" mass="20444">MVPGSTIAYLPETAEHDPEIELINEEAFGPGRFARAASKIREGGPHDRALSFVAASAGTVIGSVRLTPIAAGRGRGHMLGPLAVRPAFKNAGIGRTLVALGLDAARKAGSPLVMLVGDAPYYGPLGFARMPRNQVQMPRPVDPDRLLVCEFTPGAAAQLTGDLDHVDQIVRSPKPFQAFTDEAETGVERLRAAG</sequence>
<dbReference type="EMBL" id="JAGIYY010000003">
    <property type="protein sequence ID" value="MBP0439381.1"/>
    <property type="molecule type" value="Genomic_DNA"/>
</dbReference>
<reference evidence="2" key="1">
    <citation type="submission" date="2021-03" db="EMBL/GenBank/DDBJ databases">
        <title>Genome sequencing and assembly of Tianweitania sediminis.</title>
        <authorList>
            <person name="Chhetri G."/>
        </authorList>
    </citation>
    <scope>NUCLEOTIDE SEQUENCE</scope>
    <source>
        <strain evidence="2">Z8</strain>
    </source>
</reference>
<protein>
    <submittedName>
        <fullName evidence="2">N-acetyltransferase</fullName>
    </submittedName>
</protein>
<gene>
    <name evidence="2" type="ORF">J5Y06_12035</name>
</gene>